<sequence>MENQSRRSALKAMSAAAIGATLPHEQEVNLENGTQTKPFVIREAEGRFDELYHIMGFELSLKVSGKDTNEQLSTYYGTYKKNDGPPLHVHYKQDEEFYIVDGEVLFQVGNEKFTLKVGDTIYLPRNVPHTFLVLSETARLFFQTNPSGKTEAFFKKLSQLGPKATMDEVQKLHLAHDLSIVGPPLKV</sequence>
<reference evidence="2 3" key="1">
    <citation type="submission" date="2018-06" db="EMBL/GenBank/DDBJ databases">
        <title>Spirosoma sp. HMF3257 Genome sequencing and assembly.</title>
        <authorList>
            <person name="Kang H."/>
            <person name="Cha I."/>
            <person name="Kim H."/>
            <person name="Kang J."/>
            <person name="Joh K."/>
        </authorList>
    </citation>
    <scope>NUCLEOTIDE SEQUENCE [LARGE SCALE GENOMIC DNA]</scope>
    <source>
        <strain evidence="2 3">HMF3257</strain>
    </source>
</reference>
<evidence type="ECO:0000313" key="3">
    <source>
        <dbReference type="Proteomes" id="UP000249016"/>
    </source>
</evidence>
<dbReference type="InterPro" id="IPR011051">
    <property type="entry name" value="RmlC_Cupin_sf"/>
</dbReference>
<dbReference type="Proteomes" id="UP000249016">
    <property type="component" value="Unassembled WGS sequence"/>
</dbReference>
<keyword evidence="3" id="KW-1185">Reference proteome</keyword>
<protein>
    <submittedName>
        <fullName evidence="2">Cupin</fullName>
    </submittedName>
</protein>
<accession>A0A327NRS1</accession>
<proteinExistence type="predicted"/>
<comment type="caution">
    <text evidence="2">The sequence shown here is derived from an EMBL/GenBank/DDBJ whole genome shotgun (WGS) entry which is preliminary data.</text>
</comment>
<dbReference type="Pfam" id="PF07883">
    <property type="entry name" value="Cupin_2"/>
    <property type="match status" value="1"/>
</dbReference>
<dbReference type="SUPFAM" id="SSF51182">
    <property type="entry name" value="RmlC-like cupins"/>
    <property type="match status" value="1"/>
</dbReference>
<evidence type="ECO:0000259" key="1">
    <source>
        <dbReference type="Pfam" id="PF07883"/>
    </source>
</evidence>
<dbReference type="PANTHER" id="PTHR36440">
    <property type="entry name" value="PUTATIVE (AFU_ORTHOLOGUE AFUA_8G07350)-RELATED"/>
    <property type="match status" value="1"/>
</dbReference>
<organism evidence="2 3">
    <name type="scientific">Spirosoma telluris</name>
    <dbReference type="NCBI Taxonomy" id="2183553"/>
    <lineage>
        <taxon>Bacteria</taxon>
        <taxon>Pseudomonadati</taxon>
        <taxon>Bacteroidota</taxon>
        <taxon>Cytophagia</taxon>
        <taxon>Cytophagales</taxon>
        <taxon>Cytophagaceae</taxon>
        <taxon>Spirosoma</taxon>
    </lineage>
</organism>
<gene>
    <name evidence="2" type="ORF">HMF3257_30560</name>
</gene>
<dbReference type="InterPro" id="IPR014710">
    <property type="entry name" value="RmlC-like_jellyroll"/>
</dbReference>
<dbReference type="OrthoDB" id="2620172at2"/>
<name>A0A327NRS1_9BACT</name>
<feature type="domain" description="Cupin type-2" evidence="1">
    <location>
        <begin position="78"/>
        <end position="137"/>
    </location>
</feature>
<dbReference type="PANTHER" id="PTHR36440:SF1">
    <property type="entry name" value="PUTATIVE (AFU_ORTHOLOGUE AFUA_8G07350)-RELATED"/>
    <property type="match status" value="1"/>
</dbReference>
<dbReference type="InterPro" id="IPR013096">
    <property type="entry name" value="Cupin_2"/>
</dbReference>
<dbReference type="RefSeq" id="WP_111348079.1">
    <property type="nucleotide sequence ID" value="NZ_QLII01000001.1"/>
</dbReference>
<evidence type="ECO:0000313" key="2">
    <source>
        <dbReference type="EMBL" id="RAI77435.1"/>
    </source>
</evidence>
<dbReference type="Gene3D" id="2.60.120.10">
    <property type="entry name" value="Jelly Rolls"/>
    <property type="match status" value="1"/>
</dbReference>
<dbReference type="AlphaFoldDB" id="A0A327NRS1"/>
<dbReference type="InterPro" id="IPR053146">
    <property type="entry name" value="QDO-like"/>
</dbReference>
<dbReference type="EMBL" id="QLII01000001">
    <property type="protein sequence ID" value="RAI77435.1"/>
    <property type="molecule type" value="Genomic_DNA"/>
</dbReference>